<keyword evidence="1" id="KW-0614">Plasmid</keyword>
<organism evidence="1 2">
    <name type="scientific">Priestia aryabhattai</name>
    <name type="common">Bacillus aryabhattai</name>
    <dbReference type="NCBI Taxonomy" id="412384"/>
    <lineage>
        <taxon>Bacteria</taxon>
        <taxon>Bacillati</taxon>
        <taxon>Bacillota</taxon>
        <taxon>Bacilli</taxon>
        <taxon>Bacillales</taxon>
        <taxon>Bacillaceae</taxon>
        <taxon>Priestia</taxon>
    </lineage>
</organism>
<evidence type="ECO:0000313" key="1">
    <source>
        <dbReference type="EMBL" id="WEA47277.1"/>
    </source>
</evidence>
<dbReference type="AlphaFoldDB" id="A0ABD7X4V8"/>
<gene>
    <name evidence="1" type="ORF">PWO00_28580</name>
</gene>
<protein>
    <submittedName>
        <fullName evidence="1">Uncharacterized protein</fullName>
    </submittedName>
</protein>
<proteinExistence type="predicted"/>
<sequence>MREHIVPLNNTEEEMIMFVREVYKLDNNFGHAALNSELADGCKDYE</sequence>
<dbReference type="EMBL" id="CP118721">
    <property type="protein sequence ID" value="WEA47277.1"/>
    <property type="molecule type" value="Genomic_DNA"/>
</dbReference>
<dbReference type="Proteomes" id="UP001220217">
    <property type="component" value="Plasmid pG5MAi6_3"/>
</dbReference>
<name>A0ABD7X4V8_PRIAR</name>
<dbReference type="RefSeq" id="WP_275037777.1">
    <property type="nucleotide sequence ID" value="NZ_CP118721.1"/>
</dbReference>
<geneLocation type="plasmid" evidence="1 2">
    <name>pG5MAi6_3</name>
</geneLocation>
<reference evidence="1 2" key="1">
    <citation type="submission" date="2023-02" db="EMBL/GenBank/DDBJ databases">
        <title>Complete genome sequence of Priestia aryabhattai G5MAi6, a methanol-tolerant strain isolated from tap water in Hong Kong.</title>
        <authorList>
            <person name="Leung K.M."/>
            <person name="Lai G.K.K."/>
            <person name="Griffin S.D.J."/>
        </authorList>
    </citation>
    <scope>NUCLEOTIDE SEQUENCE [LARGE SCALE GENOMIC DNA]</scope>
    <source>
        <strain evidence="1 2">G5MAi6</strain>
        <plasmid evidence="1 2">pG5MAi6_3</plasmid>
    </source>
</reference>
<evidence type="ECO:0000313" key="2">
    <source>
        <dbReference type="Proteomes" id="UP001220217"/>
    </source>
</evidence>
<accession>A0ABD7X4V8</accession>